<evidence type="ECO:0000256" key="1">
    <source>
        <dbReference type="SAM" id="SignalP"/>
    </source>
</evidence>
<dbReference type="RefSeq" id="WP_187465430.1">
    <property type="nucleotide sequence ID" value="NZ_JACSIT010000063.1"/>
</dbReference>
<sequence length="173" mass="18871">MKLLALVLLLLPILHCSSPVSAVSPYAGTSKVSSSPTSYQLIKKADCFSSGLGEEVFKVLEKPPTINLSRSYFEARIQNALTSSLTGSENVQLKIVTVFFSNATTCLYQLYATDTLDEKVIAALELTMNEKLSIRPGTQGTRQVNSTGETYVEIVRGAVNSFRHHNYGFTAGR</sequence>
<name>A0A923PHD3_9BACT</name>
<keyword evidence="3" id="KW-1185">Reference proteome</keyword>
<comment type="caution">
    <text evidence="2">The sequence shown here is derived from an EMBL/GenBank/DDBJ whole genome shotgun (WGS) entry which is preliminary data.</text>
</comment>
<protein>
    <recommendedName>
        <fullName evidence="4">Secreted protein</fullName>
    </recommendedName>
</protein>
<dbReference type="AlphaFoldDB" id="A0A923PHD3"/>
<dbReference type="EMBL" id="JACSIT010000063">
    <property type="protein sequence ID" value="MBC6993314.1"/>
    <property type="molecule type" value="Genomic_DNA"/>
</dbReference>
<proteinExistence type="predicted"/>
<evidence type="ECO:0008006" key="4">
    <source>
        <dbReference type="Google" id="ProtNLM"/>
    </source>
</evidence>
<keyword evidence="1" id="KW-0732">Signal</keyword>
<dbReference type="Proteomes" id="UP000650081">
    <property type="component" value="Unassembled WGS sequence"/>
</dbReference>
<reference evidence="2" key="1">
    <citation type="submission" date="2020-08" db="EMBL/GenBank/DDBJ databases">
        <title>Lewinella bacteria from marine environments.</title>
        <authorList>
            <person name="Zhong Y."/>
        </authorList>
    </citation>
    <scope>NUCLEOTIDE SEQUENCE</scope>
    <source>
        <strain evidence="2">KCTC 42187</strain>
    </source>
</reference>
<accession>A0A923PHD3</accession>
<evidence type="ECO:0000313" key="3">
    <source>
        <dbReference type="Proteomes" id="UP000650081"/>
    </source>
</evidence>
<gene>
    <name evidence="2" type="ORF">H9S92_04015</name>
</gene>
<feature type="chain" id="PRO_5038128750" description="Secreted protein" evidence="1">
    <location>
        <begin position="23"/>
        <end position="173"/>
    </location>
</feature>
<feature type="signal peptide" evidence="1">
    <location>
        <begin position="1"/>
        <end position="22"/>
    </location>
</feature>
<evidence type="ECO:0000313" key="2">
    <source>
        <dbReference type="EMBL" id="MBC6993314.1"/>
    </source>
</evidence>
<organism evidence="2 3">
    <name type="scientific">Neolewinella lacunae</name>
    <dbReference type="NCBI Taxonomy" id="1517758"/>
    <lineage>
        <taxon>Bacteria</taxon>
        <taxon>Pseudomonadati</taxon>
        <taxon>Bacteroidota</taxon>
        <taxon>Saprospiria</taxon>
        <taxon>Saprospirales</taxon>
        <taxon>Lewinellaceae</taxon>
        <taxon>Neolewinella</taxon>
    </lineage>
</organism>